<evidence type="ECO:0008006" key="5">
    <source>
        <dbReference type="Google" id="ProtNLM"/>
    </source>
</evidence>
<dbReference type="InterPro" id="IPR000700">
    <property type="entry name" value="PAS-assoc_C"/>
</dbReference>
<dbReference type="SUPFAM" id="SSF55785">
    <property type="entry name" value="PYP-like sensor domain (PAS domain)"/>
    <property type="match status" value="2"/>
</dbReference>
<protein>
    <recommendedName>
        <fullName evidence="5">PAS domain-containing protein</fullName>
    </recommendedName>
</protein>
<dbReference type="Gene3D" id="3.30.450.20">
    <property type="entry name" value="PAS domain"/>
    <property type="match status" value="2"/>
</dbReference>
<dbReference type="Proteomes" id="UP000214596">
    <property type="component" value="Unassembled WGS sequence"/>
</dbReference>
<gene>
    <name evidence="3" type="ORF">CA163_28160</name>
</gene>
<sequence>ECRQIDENNNPTWLETIKSPVRNQAGDLIGILGMTRNITRRKMVETQLSLASKIFNNSQEGMVITDSNANIIDVNNAFSQITGFSAEEVIGKNPNILRSGHHDDAF</sequence>
<organism evidence="3 4">
    <name type="scientific">Vibrio parahaemolyticus</name>
    <dbReference type="NCBI Taxonomy" id="670"/>
    <lineage>
        <taxon>Bacteria</taxon>
        <taxon>Pseudomonadati</taxon>
        <taxon>Pseudomonadota</taxon>
        <taxon>Gammaproteobacteria</taxon>
        <taxon>Vibrionales</taxon>
        <taxon>Vibrionaceae</taxon>
        <taxon>Vibrio</taxon>
    </lineage>
</organism>
<dbReference type="CDD" id="cd00130">
    <property type="entry name" value="PAS"/>
    <property type="match status" value="1"/>
</dbReference>
<evidence type="ECO:0000313" key="3">
    <source>
        <dbReference type="EMBL" id="OXE29532.1"/>
    </source>
</evidence>
<dbReference type="InterPro" id="IPR013767">
    <property type="entry name" value="PAS_fold"/>
</dbReference>
<dbReference type="InterPro" id="IPR035965">
    <property type="entry name" value="PAS-like_dom_sf"/>
</dbReference>
<dbReference type="Pfam" id="PF00989">
    <property type="entry name" value="PAS"/>
    <property type="match status" value="1"/>
</dbReference>
<feature type="non-terminal residue" evidence="3">
    <location>
        <position position="1"/>
    </location>
</feature>
<dbReference type="GO" id="GO:0006355">
    <property type="term" value="P:regulation of DNA-templated transcription"/>
    <property type="evidence" value="ECO:0007669"/>
    <property type="project" value="InterPro"/>
</dbReference>
<dbReference type="Pfam" id="PF13426">
    <property type="entry name" value="PAS_9"/>
    <property type="match status" value="1"/>
</dbReference>
<feature type="domain" description="PAS" evidence="1">
    <location>
        <begin position="47"/>
        <end position="106"/>
    </location>
</feature>
<dbReference type="AlphaFoldDB" id="A0A227J3N3"/>
<evidence type="ECO:0000313" key="4">
    <source>
        <dbReference type="Proteomes" id="UP000214596"/>
    </source>
</evidence>
<evidence type="ECO:0000259" key="1">
    <source>
        <dbReference type="PROSITE" id="PS50112"/>
    </source>
</evidence>
<proteinExistence type="predicted"/>
<dbReference type="EMBL" id="NIXT01003165">
    <property type="protein sequence ID" value="OXE29532.1"/>
    <property type="molecule type" value="Genomic_DNA"/>
</dbReference>
<feature type="non-terminal residue" evidence="3">
    <location>
        <position position="106"/>
    </location>
</feature>
<name>A0A227J3N3_VIBPH</name>
<dbReference type="PROSITE" id="PS50112">
    <property type="entry name" value="PAS"/>
    <property type="match status" value="1"/>
</dbReference>
<accession>A0A227J3N3</accession>
<dbReference type="NCBIfam" id="TIGR00229">
    <property type="entry name" value="sensory_box"/>
    <property type="match status" value="1"/>
</dbReference>
<comment type="caution">
    <text evidence="3">The sequence shown here is derived from an EMBL/GenBank/DDBJ whole genome shotgun (WGS) entry which is preliminary data.</text>
</comment>
<evidence type="ECO:0000259" key="2">
    <source>
        <dbReference type="PROSITE" id="PS50113"/>
    </source>
</evidence>
<dbReference type="InterPro" id="IPR000014">
    <property type="entry name" value="PAS"/>
</dbReference>
<dbReference type="PROSITE" id="PS50113">
    <property type="entry name" value="PAC"/>
    <property type="match status" value="1"/>
</dbReference>
<reference evidence="3 4" key="1">
    <citation type="journal article" date="2017" name="Appl. Environ. Microbiol.">
        <title>Parallel evolution of two clades of a major Atlantic endemic Vibrio parahaemolyticus pathogen lineage by independent acquisition of related pathogenicity islands.</title>
        <authorList>
            <person name="Xu F."/>
            <person name="Gonzalez-Escalona N."/>
            <person name="Drees K.P."/>
            <person name="Sebra R.P."/>
            <person name="Cooper V.S."/>
            <person name="Jones S.H."/>
            <person name="Whistler C.A."/>
        </authorList>
    </citation>
    <scope>NUCLEOTIDE SEQUENCE [LARGE SCALE GENOMIC DNA]</scope>
    <source>
        <strain evidence="3 4">MAVP-3</strain>
    </source>
</reference>
<feature type="domain" description="PAC" evidence="2">
    <location>
        <begin position="1"/>
        <end position="50"/>
    </location>
</feature>